<dbReference type="GO" id="GO:0006302">
    <property type="term" value="P:double-strand break repair"/>
    <property type="evidence" value="ECO:0007669"/>
    <property type="project" value="InterPro"/>
</dbReference>
<reference evidence="3 4" key="1">
    <citation type="submission" date="2020-01" db="EMBL/GenBank/DDBJ databases">
        <authorList>
            <person name="Kim M."/>
        </authorList>
    </citation>
    <scope>NUCLEOTIDE SEQUENCE [LARGE SCALE GENOMIC DNA]</scope>
    <source>
        <strain evidence="3 4">BT10</strain>
    </source>
</reference>
<dbReference type="GO" id="GO:0000731">
    <property type="term" value="P:DNA synthesis involved in DNA repair"/>
    <property type="evidence" value="ECO:0007669"/>
    <property type="project" value="TreeGrafter"/>
</dbReference>
<dbReference type="AlphaFoldDB" id="A0A6P1NY43"/>
<evidence type="ECO:0000313" key="3">
    <source>
        <dbReference type="EMBL" id="QHL87950.1"/>
    </source>
</evidence>
<proteinExistence type="predicted"/>
<gene>
    <name evidence="3" type="ORF">GU926_11110</name>
</gene>
<evidence type="ECO:0000256" key="1">
    <source>
        <dbReference type="SAM" id="Coils"/>
    </source>
</evidence>
<dbReference type="Gene3D" id="3.40.50.300">
    <property type="entry name" value="P-loop containing nucleotide triphosphate hydrolases"/>
    <property type="match status" value="2"/>
</dbReference>
<dbReference type="PANTHER" id="PTHR32182:SF0">
    <property type="entry name" value="DNA REPLICATION AND REPAIR PROTEIN RECF"/>
    <property type="match status" value="1"/>
</dbReference>
<dbReference type="KEGG" id="nib:GU926_11110"/>
<dbReference type="CDD" id="cd00267">
    <property type="entry name" value="ABC_ATPase"/>
    <property type="match status" value="1"/>
</dbReference>
<keyword evidence="4" id="KW-1185">Reference proteome</keyword>
<dbReference type="Pfam" id="PF13476">
    <property type="entry name" value="AAA_23"/>
    <property type="match status" value="1"/>
</dbReference>
<accession>A0A6P1NY43</accession>
<sequence>MNKIKISRLRLENFKLFDARTFDFEDKDLVVLDGPNGFGKTSLFDAIELLITRNITRINRAAGTLIKSFSYNDPLLLCREAIENRETGETCISVTMEVSNEEGKFVLCRRMKCTARTDGNAYPDNFSEFNLYQLPNFESDFNEGALLTETEEKELVSQLFGSTILHYYSLFYYIEQEDSTHFLKRGERDRKEFISSLFDTTEQEFQSKKIDIVRKRLSDKLKELSTSIGNLLSKREEAKGKARNENIDAETYKSVLTGLDVHRIWDIELERLEEDVYNAGKKELQSLEDFLATFNVFKQDRINAKLIKYAENFPLLRSTIALLHFLPEMETIRANYNTQLEILQARQKLQGDQLTKTLLNNLVDFGRISSLLQIQAPSDSLQNEIEQLRRLQANANDLDLLIRDLNNSRLALQAQFNKVRGAEGIKDSECPLCGFDWSDFEQLLAAMQQKEDKFTSLFKGNIEQISALLHLITDSELKPLIEALKRYEASNILIQEAFYSQLLEASKQKNEIVSFSDWLNKYGISIDKFLRTDFNAYEPISPEEVQTLGTFIIEQQQPADKDLIPTDASSTYKDFFKSNEDNLKLISISDLQAKNRYLDYQWHLTNSSALKTIDASLEQARSQKTKLDELHGQLNEMKGIYKKELNIFRSKVIRDIEIPFYLYSARIIQSYQRGLGLFIHGEGGQELKSIKFLSDLNSNHDALFSLSSGQLTALVIAFSLALNKIYAENSLLLIDDPTQTMDEINVASLVELLRNEFGDRQIFLSTHEDDTSMYLRYKFQKYGKETKRINLKETTILE</sequence>
<evidence type="ECO:0000259" key="2">
    <source>
        <dbReference type="Pfam" id="PF13476"/>
    </source>
</evidence>
<dbReference type="PANTHER" id="PTHR32182">
    <property type="entry name" value="DNA REPLICATION AND REPAIR PROTEIN RECF"/>
    <property type="match status" value="1"/>
</dbReference>
<feature type="coiled-coil region" evidence="1">
    <location>
        <begin position="378"/>
        <end position="408"/>
    </location>
</feature>
<feature type="domain" description="Rad50/SbcC-type AAA" evidence="2">
    <location>
        <begin position="8"/>
        <end position="234"/>
    </location>
</feature>
<dbReference type="Proteomes" id="UP000464214">
    <property type="component" value="Chromosome"/>
</dbReference>
<protein>
    <submittedName>
        <fullName evidence="3">AAA family ATPase</fullName>
    </submittedName>
</protein>
<dbReference type="InterPro" id="IPR038729">
    <property type="entry name" value="Rad50/SbcC_AAA"/>
</dbReference>
<dbReference type="RefSeq" id="WP_160691844.1">
    <property type="nucleotide sequence ID" value="NZ_CP047897.1"/>
</dbReference>
<evidence type="ECO:0000313" key="4">
    <source>
        <dbReference type="Proteomes" id="UP000464214"/>
    </source>
</evidence>
<organism evidence="3 4">
    <name type="scientific">Nibribacter ruber</name>
    <dbReference type="NCBI Taxonomy" id="2698458"/>
    <lineage>
        <taxon>Bacteria</taxon>
        <taxon>Pseudomonadati</taxon>
        <taxon>Bacteroidota</taxon>
        <taxon>Cytophagia</taxon>
        <taxon>Cytophagales</taxon>
        <taxon>Hymenobacteraceae</taxon>
        <taxon>Nibribacter</taxon>
    </lineage>
</organism>
<dbReference type="EMBL" id="CP047897">
    <property type="protein sequence ID" value="QHL87950.1"/>
    <property type="molecule type" value="Genomic_DNA"/>
</dbReference>
<dbReference type="GO" id="GO:0016887">
    <property type="term" value="F:ATP hydrolysis activity"/>
    <property type="evidence" value="ECO:0007669"/>
    <property type="project" value="InterPro"/>
</dbReference>
<name>A0A6P1NY43_9BACT</name>
<dbReference type="InterPro" id="IPR027417">
    <property type="entry name" value="P-loop_NTPase"/>
</dbReference>
<keyword evidence="1" id="KW-0175">Coiled coil</keyword>
<dbReference type="SUPFAM" id="SSF52540">
    <property type="entry name" value="P-loop containing nucleoside triphosphate hydrolases"/>
    <property type="match status" value="1"/>
</dbReference>